<evidence type="ECO:0000313" key="2">
    <source>
        <dbReference type="Proteomes" id="UP001069802"/>
    </source>
</evidence>
<dbReference type="EMBL" id="JAPWGY010000007">
    <property type="protein sequence ID" value="MCZ4282432.1"/>
    <property type="molecule type" value="Genomic_DNA"/>
</dbReference>
<sequence>MTDQTLLSAQDREELTFLLNCYGGYEHHWPEESRAYFLDLLERSEEARHLRQQALELDYLLDHAPAEPACSHLQTRILADAPRLPINRDWSFKGIWRPLSALATATAFGLFLGTTTPAWLHEQDTSELQEAYLAFSTTDFTDNFLEGDLN</sequence>
<name>A0ABT4LR65_9PROT</name>
<reference evidence="1" key="1">
    <citation type="submission" date="2022-12" db="EMBL/GenBank/DDBJ databases">
        <title>Bacterial isolates from different developmental stages of Nematostella vectensis.</title>
        <authorList>
            <person name="Fraune S."/>
        </authorList>
    </citation>
    <scope>NUCLEOTIDE SEQUENCE</scope>
    <source>
        <strain evidence="1">G21630-S1</strain>
    </source>
</reference>
<organism evidence="1 2">
    <name type="scientific">Kiloniella laminariae</name>
    <dbReference type="NCBI Taxonomy" id="454162"/>
    <lineage>
        <taxon>Bacteria</taxon>
        <taxon>Pseudomonadati</taxon>
        <taxon>Pseudomonadota</taxon>
        <taxon>Alphaproteobacteria</taxon>
        <taxon>Rhodospirillales</taxon>
        <taxon>Kiloniellaceae</taxon>
        <taxon>Kiloniella</taxon>
    </lineage>
</organism>
<accession>A0ABT4LR65</accession>
<evidence type="ECO:0008006" key="3">
    <source>
        <dbReference type="Google" id="ProtNLM"/>
    </source>
</evidence>
<evidence type="ECO:0000313" key="1">
    <source>
        <dbReference type="EMBL" id="MCZ4282432.1"/>
    </source>
</evidence>
<dbReference type="RefSeq" id="WP_269424582.1">
    <property type="nucleotide sequence ID" value="NZ_JAPWGY010000007.1"/>
</dbReference>
<comment type="caution">
    <text evidence="1">The sequence shown here is derived from an EMBL/GenBank/DDBJ whole genome shotgun (WGS) entry which is preliminary data.</text>
</comment>
<protein>
    <recommendedName>
        <fullName evidence="3">Anti sigma-E protein RseA N-terminal domain-containing protein</fullName>
    </recommendedName>
</protein>
<keyword evidence="2" id="KW-1185">Reference proteome</keyword>
<gene>
    <name evidence="1" type="ORF">O4H49_16715</name>
</gene>
<dbReference type="Proteomes" id="UP001069802">
    <property type="component" value="Unassembled WGS sequence"/>
</dbReference>
<proteinExistence type="predicted"/>